<dbReference type="AlphaFoldDB" id="A0A8S1QC00"/>
<organism evidence="1 2">
    <name type="scientific">Paramecium sonneborni</name>
    <dbReference type="NCBI Taxonomy" id="65129"/>
    <lineage>
        <taxon>Eukaryota</taxon>
        <taxon>Sar</taxon>
        <taxon>Alveolata</taxon>
        <taxon>Ciliophora</taxon>
        <taxon>Intramacronucleata</taxon>
        <taxon>Oligohymenophorea</taxon>
        <taxon>Peniculida</taxon>
        <taxon>Parameciidae</taxon>
        <taxon>Paramecium</taxon>
    </lineage>
</organism>
<name>A0A8S1QC00_9CILI</name>
<reference evidence="1" key="1">
    <citation type="submission" date="2021-01" db="EMBL/GenBank/DDBJ databases">
        <authorList>
            <consortium name="Genoscope - CEA"/>
            <person name="William W."/>
        </authorList>
    </citation>
    <scope>NUCLEOTIDE SEQUENCE</scope>
</reference>
<evidence type="ECO:0000313" key="2">
    <source>
        <dbReference type="Proteomes" id="UP000692954"/>
    </source>
</evidence>
<dbReference type="OrthoDB" id="300502at2759"/>
<protein>
    <submittedName>
        <fullName evidence="1">Uncharacterized protein</fullName>
    </submittedName>
</protein>
<comment type="caution">
    <text evidence="1">The sequence shown here is derived from an EMBL/GenBank/DDBJ whole genome shotgun (WGS) entry which is preliminary data.</text>
</comment>
<sequence>MKPNQKVFDHLKTYDFYLPTHLEQVQKSFYEQLVDNLGLSESFRTSFLSQISKIGQFAHNEQQFRQLIKDSWSGFFNKVALNSICVIQDQQEYKEIREFMINVMIEPKKHEIIYIDELLQIYEYYLLEKKYVTNIVNRTKFRMILSKLICSKFVLNQDEKYQPQIKQYLFELYIQKIEKIDEKERIRVEQITKSNIFHILFELLFDQNEGQGNRFHHLKQIVLILIDEQSNILISFQILKDFNQMYLSKEKILFERIDPRANVDHNRIAMDLNQKFKEKKDLKEAIRSIVQKSTQTIDYKQLLKELVTKDIYSKENEQLFFPLLKEFDINHFQKYRRQPIDNQIIQQIKNLGYIKINENEFENDNFQLHAMDNTNMIVINKKNKQKVKCTNIKELLLFMQNSNI</sequence>
<keyword evidence="2" id="KW-1185">Reference proteome</keyword>
<gene>
    <name evidence="1" type="ORF">PSON_ATCC_30995.1.T1010040</name>
</gene>
<dbReference type="EMBL" id="CAJJDN010000101">
    <property type="protein sequence ID" value="CAD8112514.1"/>
    <property type="molecule type" value="Genomic_DNA"/>
</dbReference>
<proteinExistence type="predicted"/>
<evidence type="ECO:0000313" key="1">
    <source>
        <dbReference type="EMBL" id="CAD8112514.1"/>
    </source>
</evidence>
<accession>A0A8S1QC00</accession>
<dbReference type="Proteomes" id="UP000692954">
    <property type="component" value="Unassembled WGS sequence"/>
</dbReference>